<protein>
    <recommendedName>
        <fullName evidence="1">AB hydrolase-1 domain-containing protein</fullName>
    </recommendedName>
</protein>
<accession>A0A9P6T7H3</accession>
<dbReference type="AlphaFoldDB" id="A0A9P6T7H3"/>
<gene>
    <name evidence="2" type="ORF">CROQUDRAFT_136112</name>
</gene>
<dbReference type="EMBL" id="MU167384">
    <property type="protein sequence ID" value="KAG0141504.1"/>
    <property type="molecule type" value="Genomic_DNA"/>
</dbReference>
<evidence type="ECO:0000313" key="2">
    <source>
        <dbReference type="EMBL" id="KAG0141504.1"/>
    </source>
</evidence>
<dbReference type="OrthoDB" id="19657at2759"/>
<dbReference type="Pfam" id="PF00561">
    <property type="entry name" value="Abhydrolase_1"/>
    <property type="match status" value="1"/>
</dbReference>
<keyword evidence="3" id="KW-1185">Reference proteome</keyword>
<dbReference type="SUPFAM" id="SSF53474">
    <property type="entry name" value="alpha/beta-Hydrolases"/>
    <property type="match status" value="1"/>
</dbReference>
<sequence length="130" mass="14425">MPHLELSSDVSLYYETISNKVDHPWLLLIHPLMMDLSWVKGFTEQPDIKTTFNCVLFDLRLHGRTQSPLSSKLDRHTLAADLAMGMQILKLPPVHVIAGQANTSEVALALAATFPEKVLSMFLCGLGPDL</sequence>
<comment type="caution">
    <text evidence="2">The sequence shown here is derived from an EMBL/GenBank/DDBJ whole genome shotgun (WGS) entry which is preliminary data.</text>
</comment>
<dbReference type="InterPro" id="IPR000073">
    <property type="entry name" value="AB_hydrolase_1"/>
</dbReference>
<dbReference type="Proteomes" id="UP000886653">
    <property type="component" value="Unassembled WGS sequence"/>
</dbReference>
<reference evidence="2" key="1">
    <citation type="submission" date="2013-11" db="EMBL/GenBank/DDBJ databases">
        <title>Genome sequence of the fusiform rust pathogen reveals effectors for host alternation and coevolution with pine.</title>
        <authorList>
            <consortium name="DOE Joint Genome Institute"/>
            <person name="Smith K."/>
            <person name="Pendleton A."/>
            <person name="Kubisiak T."/>
            <person name="Anderson C."/>
            <person name="Salamov A."/>
            <person name="Aerts A."/>
            <person name="Riley R."/>
            <person name="Clum A."/>
            <person name="Lindquist E."/>
            <person name="Ence D."/>
            <person name="Campbell M."/>
            <person name="Kronenberg Z."/>
            <person name="Feau N."/>
            <person name="Dhillon B."/>
            <person name="Hamelin R."/>
            <person name="Burleigh J."/>
            <person name="Smith J."/>
            <person name="Yandell M."/>
            <person name="Nelson C."/>
            <person name="Grigoriev I."/>
            <person name="Davis J."/>
        </authorList>
    </citation>
    <scope>NUCLEOTIDE SEQUENCE</scope>
    <source>
        <strain evidence="2">G11</strain>
    </source>
</reference>
<organism evidence="2 3">
    <name type="scientific">Cronartium quercuum f. sp. fusiforme G11</name>
    <dbReference type="NCBI Taxonomy" id="708437"/>
    <lineage>
        <taxon>Eukaryota</taxon>
        <taxon>Fungi</taxon>
        <taxon>Dikarya</taxon>
        <taxon>Basidiomycota</taxon>
        <taxon>Pucciniomycotina</taxon>
        <taxon>Pucciniomycetes</taxon>
        <taxon>Pucciniales</taxon>
        <taxon>Coleosporiaceae</taxon>
        <taxon>Cronartium</taxon>
    </lineage>
</organism>
<feature type="domain" description="AB hydrolase-1" evidence="1">
    <location>
        <begin position="24"/>
        <end position="125"/>
    </location>
</feature>
<evidence type="ECO:0000259" key="1">
    <source>
        <dbReference type="Pfam" id="PF00561"/>
    </source>
</evidence>
<name>A0A9P6T7H3_9BASI</name>
<proteinExistence type="predicted"/>
<evidence type="ECO:0000313" key="3">
    <source>
        <dbReference type="Proteomes" id="UP000886653"/>
    </source>
</evidence>
<dbReference type="InterPro" id="IPR029058">
    <property type="entry name" value="AB_hydrolase_fold"/>
</dbReference>
<dbReference type="Gene3D" id="3.40.50.1820">
    <property type="entry name" value="alpha/beta hydrolase"/>
    <property type="match status" value="1"/>
</dbReference>